<dbReference type="GO" id="GO:0004657">
    <property type="term" value="F:proline dehydrogenase activity"/>
    <property type="evidence" value="ECO:0007669"/>
    <property type="project" value="UniProtKB-EC"/>
</dbReference>
<dbReference type="EC" id="1.5.5.2" evidence="2 5"/>
<protein>
    <recommendedName>
        <fullName evidence="2 5">Proline dehydrogenase</fullName>
        <ecNumber evidence="2 5">1.5.5.2</ecNumber>
    </recommendedName>
</protein>
<evidence type="ECO:0000256" key="3">
    <source>
        <dbReference type="ARBA" id="ARBA00023002"/>
    </source>
</evidence>
<comment type="caution">
    <text evidence="8">The sequence shown here is derived from an EMBL/GenBank/DDBJ whole genome shotgun (WGS) entry which is preliminary data.</text>
</comment>
<dbReference type="EMBL" id="BLLK01000069">
    <property type="protein sequence ID" value="GFH60434.1"/>
    <property type="molecule type" value="Genomic_DNA"/>
</dbReference>
<keyword evidence="5" id="KW-0285">Flavoprotein</keyword>
<evidence type="ECO:0000313" key="9">
    <source>
        <dbReference type="Proteomes" id="UP001054902"/>
    </source>
</evidence>
<feature type="domain" description="Proline dehydrogenase" evidence="7">
    <location>
        <begin position="264"/>
        <end position="550"/>
    </location>
</feature>
<sequence>MLRQGAAASLAVLQRSKTRSPRLLFNPQRNSIPPQSLSSLSLDHSDEKTRADTATVLSGKCKPNFDAKVSRPLQHKSTFELLQSLLVFEACQFKSLVNRGDLILSTVRTVFGNWAADTIVRYTFFQQFCGGESHEQVVKKMKELKKYSLNSILDYAAENEGTSPRTEKAKAEEIIPLNQPAREYDYENEHQCNAHLETFLKCIRTVHDGGNESKQFAAMKVTGLGSPQLLRRVSTVITQIHATVYASDETKKGYLTRDEFSKVMRIFSNDNDLIEEFLDHLDPNKKNAIDYLDLTSAAFALNFDSETSIKFMDIVPNNVKYSNEERDLIHALLARTNKIAKEASHLGVGLLVDAEQSWFQPAIDGLTVGLQQKYNHVDVCERPVIFTTYQCYRKDALDHIKEDVERSKRLKYHHASKLVRGAYMEKERARALEFGYPSPIHNNIQETNNCYNNAVDYLLREMKYDSGLEFMCATHNQESIEFAIERFHRLGLDGTHNHRLSFAQLYGMSDDLTMPLGENGYNVYKYLPYGKIHEVIPYLLRRAQENGDVLGKSLHEKKMIYNELRQRVKLI</sequence>
<evidence type="ECO:0000313" key="8">
    <source>
        <dbReference type="EMBL" id="GFH60434.1"/>
    </source>
</evidence>
<dbReference type="Gene3D" id="3.20.20.220">
    <property type="match status" value="2"/>
</dbReference>
<evidence type="ECO:0000256" key="5">
    <source>
        <dbReference type="RuleBase" id="RU364054"/>
    </source>
</evidence>
<comment type="cofactor">
    <cofactor evidence="5">
        <name>FAD</name>
        <dbReference type="ChEBI" id="CHEBI:57692"/>
    </cofactor>
</comment>
<dbReference type="SUPFAM" id="SSF51730">
    <property type="entry name" value="FAD-linked oxidoreductase"/>
    <property type="match status" value="1"/>
</dbReference>
<dbReference type="InterPro" id="IPR029041">
    <property type="entry name" value="FAD-linked_oxidoreductase-like"/>
</dbReference>
<dbReference type="Pfam" id="PF01619">
    <property type="entry name" value="Pro_dh"/>
    <property type="match status" value="1"/>
</dbReference>
<keyword evidence="9" id="KW-1185">Reference proteome</keyword>
<keyword evidence="4 5" id="KW-0642">Proline metabolism</keyword>
<dbReference type="InterPro" id="IPR011992">
    <property type="entry name" value="EF-hand-dom_pair"/>
</dbReference>
<organism evidence="8 9">
    <name type="scientific">Chaetoceros tenuissimus</name>
    <dbReference type="NCBI Taxonomy" id="426638"/>
    <lineage>
        <taxon>Eukaryota</taxon>
        <taxon>Sar</taxon>
        <taxon>Stramenopiles</taxon>
        <taxon>Ochrophyta</taxon>
        <taxon>Bacillariophyta</taxon>
        <taxon>Coscinodiscophyceae</taxon>
        <taxon>Chaetocerotophycidae</taxon>
        <taxon>Chaetocerotales</taxon>
        <taxon>Chaetocerotaceae</taxon>
        <taxon>Chaetoceros</taxon>
    </lineage>
</organism>
<dbReference type="PANTHER" id="PTHR13914:SF0">
    <property type="entry name" value="PROLINE DEHYDROGENASE 1, MITOCHONDRIAL"/>
    <property type="match status" value="1"/>
</dbReference>
<keyword evidence="5" id="KW-0274">FAD</keyword>
<evidence type="ECO:0000256" key="4">
    <source>
        <dbReference type="ARBA" id="ARBA00023062"/>
    </source>
</evidence>
<comment type="function">
    <text evidence="5">Converts proline to delta-1-pyrroline-5-carboxylate.</text>
</comment>
<reference evidence="8 9" key="1">
    <citation type="journal article" date="2021" name="Sci. Rep.">
        <title>The genome of the diatom Chaetoceros tenuissimus carries an ancient integrated fragment of an extant virus.</title>
        <authorList>
            <person name="Hongo Y."/>
            <person name="Kimura K."/>
            <person name="Takaki Y."/>
            <person name="Yoshida Y."/>
            <person name="Baba S."/>
            <person name="Kobayashi G."/>
            <person name="Nagasaki K."/>
            <person name="Hano T."/>
            <person name="Tomaru Y."/>
        </authorList>
    </citation>
    <scope>NUCLEOTIDE SEQUENCE [LARGE SCALE GENOMIC DNA]</scope>
    <source>
        <strain evidence="8 9">NIES-3715</strain>
    </source>
</reference>
<comment type="catalytic activity">
    <reaction evidence="5">
        <text>L-proline + a quinone = (S)-1-pyrroline-5-carboxylate + a quinol + H(+)</text>
        <dbReference type="Rhea" id="RHEA:23784"/>
        <dbReference type="ChEBI" id="CHEBI:15378"/>
        <dbReference type="ChEBI" id="CHEBI:17388"/>
        <dbReference type="ChEBI" id="CHEBI:24646"/>
        <dbReference type="ChEBI" id="CHEBI:60039"/>
        <dbReference type="ChEBI" id="CHEBI:132124"/>
        <dbReference type="EC" id="1.5.5.2"/>
    </reaction>
</comment>
<comment type="similarity">
    <text evidence="1 5">Belongs to the proline oxidase family.</text>
</comment>
<dbReference type="GO" id="GO:0005739">
    <property type="term" value="C:mitochondrion"/>
    <property type="evidence" value="ECO:0007669"/>
    <property type="project" value="TreeGrafter"/>
</dbReference>
<evidence type="ECO:0000256" key="2">
    <source>
        <dbReference type="ARBA" id="ARBA00012695"/>
    </source>
</evidence>
<dbReference type="InterPro" id="IPR015659">
    <property type="entry name" value="Proline_oxidase"/>
</dbReference>
<dbReference type="GO" id="GO:0071949">
    <property type="term" value="F:FAD binding"/>
    <property type="evidence" value="ECO:0007669"/>
    <property type="project" value="TreeGrafter"/>
</dbReference>
<evidence type="ECO:0000256" key="1">
    <source>
        <dbReference type="ARBA" id="ARBA00005869"/>
    </source>
</evidence>
<dbReference type="PANTHER" id="PTHR13914">
    <property type="entry name" value="PROLINE OXIDASE"/>
    <property type="match status" value="1"/>
</dbReference>
<evidence type="ECO:0000256" key="6">
    <source>
        <dbReference type="SAM" id="MobiDB-lite"/>
    </source>
</evidence>
<name>A0AAD3DD30_9STRA</name>
<dbReference type="AlphaFoldDB" id="A0AAD3DD30"/>
<gene>
    <name evidence="8" type="ORF">CTEN210_16910</name>
</gene>
<dbReference type="Proteomes" id="UP001054902">
    <property type="component" value="Unassembled WGS sequence"/>
</dbReference>
<accession>A0AAD3DD30</accession>
<evidence type="ECO:0000259" key="7">
    <source>
        <dbReference type="Pfam" id="PF01619"/>
    </source>
</evidence>
<feature type="region of interest" description="Disordered" evidence="6">
    <location>
        <begin position="23"/>
        <end position="44"/>
    </location>
</feature>
<dbReference type="GO" id="GO:0010133">
    <property type="term" value="P:L-proline catabolic process to L-glutamate"/>
    <property type="evidence" value="ECO:0007669"/>
    <property type="project" value="TreeGrafter"/>
</dbReference>
<proteinExistence type="inferred from homology"/>
<dbReference type="SUPFAM" id="SSF47473">
    <property type="entry name" value="EF-hand"/>
    <property type="match status" value="1"/>
</dbReference>
<keyword evidence="3 5" id="KW-0560">Oxidoreductase</keyword>
<dbReference type="InterPro" id="IPR002872">
    <property type="entry name" value="Proline_DH_dom"/>
</dbReference>